<dbReference type="AlphaFoldDB" id="A0A1M4ENU9"/>
<dbReference type="EMBL" id="LT559118">
    <property type="protein sequence ID" value="SBP00500.1"/>
    <property type="molecule type" value="Genomic_DNA"/>
</dbReference>
<dbReference type="GO" id="GO:0009231">
    <property type="term" value="P:riboflavin biosynthetic process"/>
    <property type="evidence" value="ECO:0007669"/>
    <property type="project" value="InterPro"/>
</dbReference>
<dbReference type="EC" id="1.5.1.3" evidence="2"/>
<protein>
    <submittedName>
        <fullName evidence="2">Dihydrofolate reductase</fullName>
        <ecNumber evidence="2">1.5.1.3</ecNumber>
    </submittedName>
</protein>
<organism evidence="2">
    <name type="scientific">Nonomuraea gerenzanensis</name>
    <dbReference type="NCBI Taxonomy" id="93944"/>
    <lineage>
        <taxon>Bacteria</taxon>
        <taxon>Bacillati</taxon>
        <taxon>Actinomycetota</taxon>
        <taxon>Actinomycetes</taxon>
        <taxon>Streptosporangiales</taxon>
        <taxon>Streptosporangiaceae</taxon>
        <taxon>Nonomuraea</taxon>
    </lineage>
</organism>
<keyword evidence="2" id="KW-0560">Oxidoreductase</keyword>
<reference evidence="2" key="1">
    <citation type="submission" date="2016-04" db="EMBL/GenBank/DDBJ databases">
        <authorList>
            <person name="Evans L.H."/>
            <person name="Alamgir A."/>
            <person name="Owens N."/>
            <person name="Weber N.D."/>
            <person name="Virtaneva K."/>
            <person name="Barbian K."/>
            <person name="Babar A."/>
            <person name="Rosenke K."/>
        </authorList>
    </citation>
    <scope>NUCLEOTIDE SEQUENCE</scope>
    <source>
        <strain evidence="2">Nono1</strain>
    </source>
</reference>
<dbReference type="InterPro" id="IPR024072">
    <property type="entry name" value="DHFR-like_dom_sf"/>
</dbReference>
<evidence type="ECO:0000259" key="1">
    <source>
        <dbReference type="Pfam" id="PF01872"/>
    </source>
</evidence>
<dbReference type="PANTHER" id="PTHR38011">
    <property type="entry name" value="DIHYDROFOLATE REDUCTASE FAMILY PROTEIN (AFU_ORTHOLOGUE AFUA_8G06820)"/>
    <property type="match status" value="1"/>
</dbReference>
<evidence type="ECO:0000313" key="2">
    <source>
        <dbReference type="EMBL" id="SBP00500.1"/>
    </source>
</evidence>
<dbReference type="InterPro" id="IPR002734">
    <property type="entry name" value="RibDG_C"/>
</dbReference>
<proteinExistence type="predicted"/>
<gene>
    <name evidence="2" type="ORF">BN4615_P10016</name>
</gene>
<dbReference type="Gene3D" id="3.40.430.10">
    <property type="entry name" value="Dihydrofolate Reductase, subunit A"/>
    <property type="match status" value="1"/>
</dbReference>
<dbReference type="InterPro" id="IPR050765">
    <property type="entry name" value="Riboflavin_Biosynth_HTPR"/>
</dbReference>
<dbReference type="PANTHER" id="PTHR38011:SF2">
    <property type="entry name" value="BIFUNCTIONAL DEAMINASE-REDUCTASE DOMAIN PROTEIN"/>
    <property type="match status" value="1"/>
</dbReference>
<dbReference type="RefSeq" id="WP_225269085.1">
    <property type="nucleotide sequence ID" value="NZ_CP084058.1"/>
</dbReference>
<name>A0A1M4ENU9_9ACTN</name>
<dbReference type="GO" id="GO:0008703">
    <property type="term" value="F:5-amino-6-(5-phosphoribosylamino)uracil reductase activity"/>
    <property type="evidence" value="ECO:0007669"/>
    <property type="project" value="InterPro"/>
</dbReference>
<feature type="domain" description="Bacterial bifunctional deaminase-reductase C-terminal" evidence="1">
    <location>
        <begin position="2"/>
        <end position="187"/>
    </location>
</feature>
<dbReference type="Pfam" id="PF01872">
    <property type="entry name" value="RibD_C"/>
    <property type="match status" value="1"/>
</dbReference>
<accession>A0A1M4ENU9</accession>
<dbReference type="SUPFAM" id="SSF53597">
    <property type="entry name" value="Dihydrofolate reductase-like"/>
    <property type="match status" value="1"/>
</dbReference>
<sequence>MKITLATFLTLDGVMQGPGTPTEDPSGGFEHGGWQFPYADEELGIHTERWFAEADAFLLGRRTYEIFAAYWPTVAGTDDVVANSLNALPKYVVSTTLDEAAWHNTTIIRSDVVKEVAELRARPGRELQIHGSGALAGALLDHGLIDELRLWTYPVVLGSGRRLFEPGRTPSALRLVESRTTGSGCVLSVYRPAGKPTYGDFTQQG</sequence>
<dbReference type="GO" id="GO:0004146">
    <property type="term" value="F:dihydrofolate reductase activity"/>
    <property type="evidence" value="ECO:0007669"/>
    <property type="project" value="UniProtKB-EC"/>
</dbReference>